<comment type="caution">
    <text evidence="2">The sequence shown here is derived from an EMBL/GenBank/DDBJ whole genome shotgun (WGS) entry which is preliminary data.</text>
</comment>
<keyword evidence="1" id="KW-0812">Transmembrane</keyword>
<evidence type="ECO:0000256" key="1">
    <source>
        <dbReference type="SAM" id="Phobius"/>
    </source>
</evidence>
<accession>A0A7J5B4J1</accession>
<proteinExistence type="predicted"/>
<evidence type="ECO:0000313" key="2">
    <source>
        <dbReference type="EMBL" id="KAB1638074.1"/>
    </source>
</evidence>
<gene>
    <name evidence="2" type="ORF">F8O03_06560</name>
</gene>
<sequence length="73" mass="8163">MNTTTERRWILAGLVLLSILVVAASFQTGDLFLRVLLILPTTLLWVVYREAVRRRRDAQVASGEGGDQDAGHR</sequence>
<name>A0A7J5B4J1_9MICO</name>
<keyword evidence="3" id="KW-1185">Reference proteome</keyword>
<dbReference type="AlphaFoldDB" id="A0A7J5B4J1"/>
<dbReference type="Proteomes" id="UP000490386">
    <property type="component" value="Unassembled WGS sequence"/>
</dbReference>
<reference evidence="2 3" key="1">
    <citation type="submission" date="2019-09" db="EMBL/GenBank/DDBJ databases">
        <title>Phylogeny of genus Pseudoclavibacter and closely related genus.</title>
        <authorList>
            <person name="Li Y."/>
        </authorList>
    </citation>
    <scope>NUCLEOTIDE SEQUENCE [LARGE SCALE GENOMIC DNA]</scope>
    <source>
        <strain evidence="2 3">THG-MD12</strain>
    </source>
</reference>
<keyword evidence="1" id="KW-0472">Membrane</keyword>
<evidence type="ECO:0000313" key="3">
    <source>
        <dbReference type="Proteomes" id="UP000490386"/>
    </source>
</evidence>
<organism evidence="2 3">
    <name type="scientific">Pseudoclavibacter terrae</name>
    <dbReference type="NCBI Taxonomy" id="1530195"/>
    <lineage>
        <taxon>Bacteria</taxon>
        <taxon>Bacillati</taxon>
        <taxon>Actinomycetota</taxon>
        <taxon>Actinomycetes</taxon>
        <taxon>Micrococcales</taxon>
        <taxon>Microbacteriaceae</taxon>
        <taxon>Pseudoclavibacter</taxon>
    </lineage>
</organism>
<dbReference type="RefSeq" id="WP_151423175.1">
    <property type="nucleotide sequence ID" value="NZ_WBJX01000002.1"/>
</dbReference>
<keyword evidence="1" id="KW-1133">Transmembrane helix</keyword>
<feature type="transmembrane region" description="Helical" evidence="1">
    <location>
        <begin position="9"/>
        <end position="26"/>
    </location>
</feature>
<feature type="transmembrane region" description="Helical" evidence="1">
    <location>
        <begin position="32"/>
        <end position="48"/>
    </location>
</feature>
<dbReference type="EMBL" id="WBJX01000002">
    <property type="protein sequence ID" value="KAB1638074.1"/>
    <property type="molecule type" value="Genomic_DNA"/>
</dbReference>
<protein>
    <submittedName>
        <fullName evidence="2">Uncharacterized protein</fullName>
    </submittedName>
</protein>